<dbReference type="InterPro" id="IPR050834">
    <property type="entry name" value="Glycosyltransf_2"/>
</dbReference>
<proteinExistence type="inferred from homology"/>
<evidence type="ECO:0000256" key="3">
    <source>
        <dbReference type="ARBA" id="ARBA00022679"/>
    </source>
</evidence>
<dbReference type="InterPro" id="IPR001173">
    <property type="entry name" value="Glyco_trans_2-like"/>
</dbReference>
<reference evidence="5" key="1">
    <citation type="submission" date="2018-12" db="EMBL/GenBank/DDBJ databases">
        <authorList>
            <consortium name="Pathogen Informatics"/>
        </authorList>
    </citation>
    <scope>NUCLEOTIDE SEQUENCE [LARGE SCALE GENOMIC DNA]</scope>
    <source>
        <strain evidence="5">NCTC10643</strain>
    </source>
</reference>
<evidence type="ECO:0000313" key="6">
    <source>
        <dbReference type="Proteomes" id="UP000271188"/>
    </source>
</evidence>
<name>A0A448T982_MANHA</name>
<evidence type="ECO:0000256" key="1">
    <source>
        <dbReference type="ARBA" id="ARBA00006739"/>
    </source>
</evidence>
<dbReference type="SUPFAM" id="SSF53448">
    <property type="entry name" value="Nucleotide-diphospho-sugar transferases"/>
    <property type="match status" value="1"/>
</dbReference>
<dbReference type="EMBL" id="LR134495">
    <property type="protein sequence ID" value="VEI76504.1"/>
    <property type="molecule type" value="Genomic_DNA"/>
</dbReference>
<protein>
    <submittedName>
        <fullName evidence="5">Putative glycosyl transferase</fullName>
    </submittedName>
</protein>
<dbReference type="PANTHER" id="PTHR43685:SF5">
    <property type="entry name" value="GLYCOSYLTRANSFERASE EPSE-RELATED"/>
    <property type="match status" value="1"/>
</dbReference>
<dbReference type="GO" id="GO:0016757">
    <property type="term" value="F:glycosyltransferase activity"/>
    <property type="evidence" value="ECO:0007669"/>
    <property type="project" value="UniProtKB-KW"/>
</dbReference>
<evidence type="ECO:0000313" key="5">
    <source>
        <dbReference type="EMBL" id="VEI76504.1"/>
    </source>
</evidence>
<comment type="similarity">
    <text evidence="1">Belongs to the glycosyltransferase 2 family.</text>
</comment>
<dbReference type="InterPro" id="IPR029044">
    <property type="entry name" value="Nucleotide-diphossugar_trans"/>
</dbReference>
<dbReference type="Gene3D" id="3.90.550.10">
    <property type="entry name" value="Spore Coat Polysaccharide Biosynthesis Protein SpsA, Chain A"/>
    <property type="match status" value="1"/>
</dbReference>
<dbReference type="PANTHER" id="PTHR43685">
    <property type="entry name" value="GLYCOSYLTRANSFERASE"/>
    <property type="match status" value="1"/>
</dbReference>
<sequence length="263" mass="30495">MSLYFKEKEDYLLSCLESLKQQTCQANEIVLVFDGEVSETLESIVQNFAEKLPLVIVRLPQNVGLGRALNEGLKHCANEWVFRMDTDDICLPTRFEKQINFIYQNPNVVLLSSQVEEFDETMMESIGIKQVPINDNEIRVSALLRNPFNHMAVAYKKSVIEQVGGYQHHLYMEDYNLWLRVIAQEYEVYNLPDVLVNVRSGSAMYARRKGWEYIKSEYQLAKLKKELGLQSLISSSMFFILRALPRLLPTSLLGRLYKKLRKG</sequence>
<feature type="domain" description="Glycosyltransferase 2-like" evidence="4">
    <location>
        <begin position="6"/>
        <end position="121"/>
    </location>
</feature>
<accession>A0A448T982</accession>
<dbReference type="Pfam" id="PF00535">
    <property type="entry name" value="Glycos_transf_2"/>
    <property type="match status" value="1"/>
</dbReference>
<evidence type="ECO:0000259" key="4">
    <source>
        <dbReference type="Pfam" id="PF00535"/>
    </source>
</evidence>
<dbReference type="AlphaFoldDB" id="A0A448T982"/>
<keyword evidence="2" id="KW-0328">Glycosyltransferase</keyword>
<keyword evidence="3 5" id="KW-0808">Transferase</keyword>
<dbReference type="Proteomes" id="UP000271188">
    <property type="component" value="Chromosome"/>
</dbReference>
<evidence type="ECO:0000256" key="2">
    <source>
        <dbReference type="ARBA" id="ARBA00022676"/>
    </source>
</evidence>
<organism evidence="5 6">
    <name type="scientific">Mannheimia haemolytica</name>
    <name type="common">Pasteurella haemolytica</name>
    <dbReference type="NCBI Taxonomy" id="75985"/>
    <lineage>
        <taxon>Bacteria</taxon>
        <taxon>Pseudomonadati</taxon>
        <taxon>Pseudomonadota</taxon>
        <taxon>Gammaproteobacteria</taxon>
        <taxon>Pasteurellales</taxon>
        <taxon>Pasteurellaceae</taxon>
        <taxon>Mannheimia</taxon>
    </lineage>
</organism>
<gene>
    <name evidence="5" type="ORF">NCTC10643_00885</name>
</gene>